<dbReference type="Proteomes" id="UP000273500">
    <property type="component" value="Unassembled WGS sequence"/>
</dbReference>
<protein>
    <submittedName>
        <fullName evidence="1">Uncharacterized protein</fullName>
    </submittedName>
</protein>
<evidence type="ECO:0000313" key="2">
    <source>
        <dbReference type="Proteomes" id="UP000273500"/>
    </source>
</evidence>
<dbReference type="RefSeq" id="WP_125423822.1">
    <property type="nucleotide sequence ID" value="NZ_RWIT01000015.1"/>
</dbReference>
<sequence length="97" mass="11476">MLNPSKHPPELVSIRKQMHRLFREPHDVQLLLELRGEWQQQLETLQQQPLEPGVAQVVTKALERLRELAAFALPSRFSREDQRKLYFDRLTSAVEDF</sequence>
<evidence type="ECO:0000313" key="1">
    <source>
        <dbReference type="EMBL" id="RSK45203.1"/>
    </source>
</evidence>
<keyword evidence="2" id="KW-1185">Reference proteome</keyword>
<accession>A0A3R9NWY4</accession>
<name>A0A3R9NWY4_9BACT</name>
<dbReference type="EMBL" id="RWIT01000015">
    <property type="protein sequence ID" value="RSK45203.1"/>
    <property type="molecule type" value="Genomic_DNA"/>
</dbReference>
<proteinExistence type="predicted"/>
<reference evidence="1 2" key="1">
    <citation type="submission" date="2018-12" db="EMBL/GenBank/DDBJ databases">
        <authorList>
            <person name="Feng G."/>
            <person name="Zhu H."/>
        </authorList>
    </citation>
    <scope>NUCLEOTIDE SEQUENCE [LARGE SCALE GENOMIC DNA]</scope>
    <source>
        <strain evidence="1 2">KCTC 12533</strain>
    </source>
</reference>
<gene>
    <name evidence="1" type="ORF">EI291_19010</name>
</gene>
<dbReference type="AlphaFoldDB" id="A0A3R9NWY4"/>
<comment type="caution">
    <text evidence="1">The sequence shown here is derived from an EMBL/GenBank/DDBJ whole genome shotgun (WGS) entry which is preliminary data.</text>
</comment>
<organism evidence="1 2">
    <name type="scientific">Hymenobacter rigui</name>
    <dbReference type="NCBI Taxonomy" id="334424"/>
    <lineage>
        <taxon>Bacteria</taxon>
        <taxon>Pseudomonadati</taxon>
        <taxon>Bacteroidota</taxon>
        <taxon>Cytophagia</taxon>
        <taxon>Cytophagales</taxon>
        <taxon>Hymenobacteraceae</taxon>
        <taxon>Hymenobacter</taxon>
    </lineage>
</organism>